<dbReference type="InterPro" id="IPR033909">
    <property type="entry name" value="RNR_small"/>
</dbReference>
<evidence type="ECO:0000313" key="2">
    <source>
        <dbReference type="EMBL" id="GAX85679.1"/>
    </source>
</evidence>
<dbReference type="EMBL" id="BEGY01000184">
    <property type="protein sequence ID" value="GAX85679.1"/>
    <property type="molecule type" value="Genomic_DNA"/>
</dbReference>
<dbReference type="InterPro" id="IPR000358">
    <property type="entry name" value="RNR_small_fam"/>
</dbReference>
<dbReference type="AlphaFoldDB" id="A0A250XRW2"/>
<dbReference type="InterPro" id="IPR009078">
    <property type="entry name" value="Ferritin-like_SF"/>
</dbReference>
<dbReference type="PROSITE" id="PS00368">
    <property type="entry name" value="RIBORED_SMALL"/>
    <property type="match status" value="1"/>
</dbReference>
<dbReference type="SUPFAM" id="SSF47240">
    <property type="entry name" value="Ferritin-like"/>
    <property type="match status" value="1"/>
</dbReference>
<accession>A0A250XRW2</accession>
<evidence type="ECO:0000256" key="1">
    <source>
        <dbReference type="ARBA" id="ARBA00009303"/>
    </source>
</evidence>
<dbReference type="GO" id="GO:0016491">
    <property type="term" value="F:oxidoreductase activity"/>
    <property type="evidence" value="ECO:0007669"/>
    <property type="project" value="InterPro"/>
</dbReference>
<dbReference type="InterPro" id="IPR012348">
    <property type="entry name" value="RNR-like"/>
</dbReference>
<sequence length="475" mass="54809">MPMSSLPNMPIMQMTGCVTSMQPMMQNMQPMMQNMQPMMQNMQPMMQRMMQQPMMMMQMGDMGDMHSSKHFGQSVRRFLASGQTLLVIFMLRQLSHTLGFRCEWARYLHSCIRNSMAGAKKKEVDLLFLEYVEKMHRCMVSYTSDPFYPMLMLPGLITPSKKGRLTVYPIEYPDVWRHYKRQLASFWTAEEVDFSKDREQWDTLLSDAERKFVRSILAFFAASDSVVSLNIMNNFCKEVTILEAQICYTFQAMMENIHAEVYSIMIDVYVTDPTERDQILNDVGTIPSVKRKVDWSEQWSLSDAPLSRRLLAYAVVEGVFFSGAFCAIYWLKQRNLLPGLTKSNEFIARDEGMHTDFAVCMYKLLGSPLTTTEAHAIFKDAVAIETEFITESIPCHMVGMNAELMASYIRFVADALLLRLGHPILFGDSNPFDFMELMGMVGRSNFFEERVSHYQRADVLNEDQVGTAQIYDPDF</sequence>
<dbReference type="GO" id="GO:0009263">
    <property type="term" value="P:deoxyribonucleotide biosynthetic process"/>
    <property type="evidence" value="ECO:0007669"/>
    <property type="project" value="InterPro"/>
</dbReference>
<dbReference type="CDD" id="cd01049">
    <property type="entry name" value="RNRR2"/>
    <property type="match status" value="1"/>
</dbReference>
<comment type="caution">
    <text evidence="2">The sequence shown here is derived from an EMBL/GenBank/DDBJ whole genome shotgun (WGS) entry which is preliminary data.</text>
</comment>
<keyword evidence="3" id="KW-1185">Reference proteome</keyword>
<evidence type="ECO:0000313" key="3">
    <source>
        <dbReference type="Proteomes" id="UP000232323"/>
    </source>
</evidence>
<gene>
    <name evidence="2" type="ORF">CEUSTIGMA_g13093.t1</name>
</gene>
<dbReference type="Proteomes" id="UP000232323">
    <property type="component" value="Unassembled WGS sequence"/>
</dbReference>
<dbReference type="Pfam" id="PF00268">
    <property type="entry name" value="Ribonuc_red_sm"/>
    <property type="match status" value="1"/>
</dbReference>
<dbReference type="InterPro" id="IPR030475">
    <property type="entry name" value="RNR_small_AS"/>
</dbReference>
<proteinExistence type="inferred from homology"/>
<dbReference type="OrthoDB" id="2727692at2759"/>
<comment type="similarity">
    <text evidence="1">Belongs to the ribonucleoside diphosphate reductase small chain family.</text>
</comment>
<dbReference type="Gene3D" id="1.10.620.20">
    <property type="entry name" value="Ribonucleotide Reductase, subunit A"/>
    <property type="match status" value="1"/>
</dbReference>
<organism evidence="2 3">
    <name type="scientific">Chlamydomonas eustigma</name>
    <dbReference type="NCBI Taxonomy" id="1157962"/>
    <lineage>
        <taxon>Eukaryota</taxon>
        <taxon>Viridiplantae</taxon>
        <taxon>Chlorophyta</taxon>
        <taxon>core chlorophytes</taxon>
        <taxon>Chlorophyceae</taxon>
        <taxon>CS clade</taxon>
        <taxon>Chlamydomonadales</taxon>
        <taxon>Chlamydomonadaceae</taxon>
        <taxon>Chlamydomonas</taxon>
    </lineage>
</organism>
<name>A0A250XRW2_9CHLO</name>
<dbReference type="PANTHER" id="PTHR23409:SF18">
    <property type="entry name" value="RIBONUCLEOSIDE-DIPHOSPHATE REDUCTASE SUBUNIT M2"/>
    <property type="match status" value="1"/>
</dbReference>
<dbReference type="PANTHER" id="PTHR23409">
    <property type="entry name" value="RIBONUCLEOSIDE-DIPHOSPHATE REDUCTASE SMALL CHAIN"/>
    <property type="match status" value="1"/>
</dbReference>
<protein>
    <submittedName>
        <fullName evidence="2">Uncharacterized protein</fullName>
    </submittedName>
</protein>
<reference evidence="2 3" key="1">
    <citation type="submission" date="2017-08" db="EMBL/GenBank/DDBJ databases">
        <title>Acidophilic green algal genome provides insights into adaptation to an acidic environment.</title>
        <authorList>
            <person name="Hirooka S."/>
            <person name="Hirose Y."/>
            <person name="Kanesaki Y."/>
            <person name="Higuchi S."/>
            <person name="Fujiwara T."/>
            <person name="Onuma R."/>
            <person name="Era A."/>
            <person name="Ohbayashi R."/>
            <person name="Uzuka A."/>
            <person name="Nozaki H."/>
            <person name="Yoshikawa H."/>
            <person name="Miyagishima S.Y."/>
        </authorList>
    </citation>
    <scope>NUCLEOTIDE SEQUENCE [LARGE SCALE GENOMIC DNA]</scope>
    <source>
        <strain evidence="2 3">NIES-2499</strain>
    </source>
</reference>
<dbReference type="STRING" id="1157962.A0A250XRW2"/>